<keyword evidence="2" id="KW-1185">Reference proteome</keyword>
<proteinExistence type="predicted"/>
<keyword evidence="1" id="KW-0687">Ribonucleoprotein</keyword>
<evidence type="ECO:0000313" key="1">
    <source>
        <dbReference type="EMBL" id="PIM96331.1"/>
    </source>
</evidence>
<dbReference type="GO" id="GO:0005840">
    <property type="term" value="C:ribosome"/>
    <property type="evidence" value="ECO:0007669"/>
    <property type="project" value="UniProtKB-KW"/>
</dbReference>
<comment type="caution">
    <text evidence="1">The sequence shown here is derived from an EMBL/GenBank/DDBJ whole genome shotgun (WGS) entry which is preliminary data.</text>
</comment>
<gene>
    <name evidence="1" type="primary">rplY</name>
    <name evidence="1" type="ORF">alecur_132</name>
</gene>
<accession>A0ABX4MHC2</accession>
<evidence type="ECO:0000313" key="2">
    <source>
        <dbReference type="Proteomes" id="UP000229529"/>
    </source>
</evidence>
<protein>
    <submittedName>
        <fullName evidence="1">50S ribosomal protein L25</fullName>
    </submittedName>
</protein>
<reference evidence="1" key="1">
    <citation type="submission" date="2017-09" db="EMBL/GenBank/DDBJ databases">
        <authorList>
            <person name="Campbell M.A."/>
            <person name="Lukasik P."/>
            <person name="Simon C."/>
            <person name="McCutcheon J.P."/>
        </authorList>
    </citation>
    <scope>NUCLEOTIDE SEQUENCE [LARGE SCALE GENOMIC DNA]</scope>
    <source>
        <strain evidence="1">ALECUR</strain>
    </source>
</reference>
<name>A0ABX4MHC2_9HYPH</name>
<keyword evidence="1" id="KW-0689">Ribosomal protein</keyword>
<dbReference type="EMBL" id="NXGS01000092">
    <property type="protein sequence ID" value="PIM96331.1"/>
    <property type="molecule type" value="Genomic_DNA"/>
</dbReference>
<sequence length="171" mass="19824">MDYFKLLKRNVIGRNSCYKLKQHNFIPGTIKTIDNHIIPILIGDGVIKKLAYKQILITTINKIIMKISLRCYQICNKTRKVKNIEYNQVSYKLSKSLMSLIYIKGDNTTKSNIKLLKTTSSLITISNTSLVPNYIKVMFSDFLTKDRILFNNLHYNDLMVLSIRQTISIVE</sequence>
<dbReference type="Proteomes" id="UP000229529">
    <property type="component" value="Unassembled WGS sequence"/>
</dbReference>
<organism evidence="1 2">
    <name type="scientific">Candidatus Hodgkinia cicadicola</name>
    <dbReference type="NCBI Taxonomy" id="573658"/>
    <lineage>
        <taxon>Bacteria</taxon>
        <taxon>Pseudomonadati</taxon>
        <taxon>Pseudomonadota</taxon>
        <taxon>Alphaproteobacteria</taxon>
        <taxon>Hyphomicrobiales</taxon>
        <taxon>Candidatus Hodgkinia</taxon>
    </lineage>
</organism>